<dbReference type="OrthoDB" id="9768851at2"/>
<dbReference type="InterPro" id="IPR023210">
    <property type="entry name" value="NADP_OxRdtase_dom"/>
</dbReference>
<dbReference type="KEGG" id="smao:CAG99_09745"/>
<dbReference type="Pfam" id="PF00248">
    <property type="entry name" value="Aldo_ket_red"/>
    <property type="match status" value="1"/>
</dbReference>
<gene>
    <name evidence="2" type="ORF">CAG99_09745</name>
</gene>
<dbReference type="InterPro" id="IPR020471">
    <property type="entry name" value="AKR"/>
</dbReference>
<proteinExistence type="predicted"/>
<keyword evidence="3" id="KW-1185">Reference proteome</keyword>
<dbReference type="PANTHER" id="PTHR42686:SF1">
    <property type="entry name" value="GH17980P-RELATED"/>
    <property type="match status" value="1"/>
</dbReference>
<evidence type="ECO:0000313" key="3">
    <source>
        <dbReference type="Proteomes" id="UP000194218"/>
    </source>
</evidence>
<evidence type="ECO:0000259" key="1">
    <source>
        <dbReference type="Pfam" id="PF00248"/>
    </source>
</evidence>
<name>A0A1W7CWK1_9ACTN</name>
<dbReference type="SUPFAM" id="SSF51430">
    <property type="entry name" value="NAD(P)-linked oxidoreductase"/>
    <property type="match status" value="1"/>
</dbReference>
<organism evidence="2 3">
    <name type="scientific">Streptomyces marincola</name>
    <dbReference type="NCBI Taxonomy" id="2878388"/>
    <lineage>
        <taxon>Bacteria</taxon>
        <taxon>Bacillati</taxon>
        <taxon>Actinomycetota</taxon>
        <taxon>Actinomycetes</taxon>
        <taxon>Kitasatosporales</taxon>
        <taxon>Streptomycetaceae</taxon>
        <taxon>Streptomyces</taxon>
    </lineage>
</organism>
<dbReference type="GO" id="GO:0016491">
    <property type="term" value="F:oxidoreductase activity"/>
    <property type="evidence" value="ECO:0007669"/>
    <property type="project" value="InterPro"/>
</dbReference>
<protein>
    <submittedName>
        <fullName evidence="2">Aldo/keto reductase</fullName>
    </submittedName>
</protein>
<feature type="domain" description="NADP-dependent oxidoreductase" evidence="1">
    <location>
        <begin position="22"/>
        <end position="300"/>
    </location>
</feature>
<accession>A0A1W7CWK1</accession>
<evidence type="ECO:0000313" key="2">
    <source>
        <dbReference type="EMBL" id="ARQ69106.1"/>
    </source>
</evidence>
<reference evidence="2 3" key="1">
    <citation type="submission" date="2017-05" db="EMBL/GenBank/DDBJ databases">
        <title>Complete genome sequence of Streptomyces sp. SCSIO 03032 revealed the diverse biosynthetic pathways for its bioactive secondary metabolites.</title>
        <authorList>
            <person name="Ma L."/>
            <person name="Zhu Y."/>
            <person name="Zhang W."/>
            <person name="Zhang G."/>
            <person name="Tian X."/>
            <person name="Zhang S."/>
            <person name="Zhang C."/>
        </authorList>
    </citation>
    <scope>NUCLEOTIDE SEQUENCE [LARGE SCALE GENOMIC DNA]</scope>
    <source>
        <strain evidence="2 3">SCSIO 03032</strain>
    </source>
</reference>
<sequence>MDELTDERSVPGTSLRATAVSIGTSFLGDPPLPDGSPNPAADALARAIFAGPFAVIDTSNNYAGGRSETVLGTALRRDGLPAGKAIVTKVDADPATGALDRDRVWRSFEESVTRLGVERLPLLHLHDPYTIEVEEAFAPGGAVQGLTELRDQGLAGAIGIAAGPVSLMRRYALSGAFDVLLTHNRYTLVDRRAEELIDLAAERGIGVFNAAPFGGGILAGSGDSYAYVRAAPELLAWVARARELCRRWSLPLEAVALRYSLRHPGIASTVVGVGRPERLAQLLRLRDTAVPDAFWPELAALGTPPSTLED</sequence>
<dbReference type="GO" id="GO:0005829">
    <property type="term" value="C:cytosol"/>
    <property type="evidence" value="ECO:0007669"/>
    <property type="project" value="TreeGrafter"/>
</dbReference>
<dbReference type="RefSeq" id="WP_086158688.1">
    <property type="nucleotide sequence ID" value="NZ_CP021121.1"/>
</dbReference>
<dbReference type="InterPro" id="IPR036812">
    <property type="entry name" value="NAD(P)_OxRdtase_dom_sf"/>
</dbReference>
<dbReference type="PANTHER" id="PTHR42686">
    <property type="entry name" value="GH17980P-RELATED"/>
    <property type="match status" value="1"/>
</dbReference>
<dbReference type="Gene3D" id="3.20.20.100">
    <property type="entry name" value="NADP-dependent oxidoreductase domain"/>
    <property type="match status" value="1"/>
</dbReference>
<dbReference type="EMBL" id="CP021121">
    <property type="protein sequence ID" value="ARQ69106.1"/>
    <property type="molecule type" value="Genomic_DNA"/>
</dbReference>
<dbReference type="Proteomes" id="UP000194218">
    <property type="component" value="Chromosome"/>
</dbReference>
<dbReference type="AlphaFoldDB" id="A0A1W7CWK1"/>
<dbReference type="CDD" id="cd19090">
    <property type="entry name" value="AKR_AKR15A-like"/>
    <property type="match status" value="1"/>
</dbReference>